<evidence type="ECO:0000313" key="2">
    <source>
        <dbReference type="Proteomes" id="UP000800082"/>
    </source>
</evidence>
<dbReference type="EMBL" id="ML979102">
    <property type="protein sequence ID" value="KAF1922131.1"/>
    <property type="molecule type" value="Genomic_DNA"/>
</dbReference>
<accession>A0A6A5R256</accession>
<gene>
    <name evidence="1" type="ORF">M421DRAFT_79499</name>
</gene>
<dbReference type="Proteomes" id="UP000800082">
    <property type="component" value="Unassembled WGS sequence"/>
</dbReference>
<protein>
    <recommendedName>
        <fullName evidence="3">HTH CENPB-type domain-containing protein</fullName>
    </recommendedName>
</protein>
<dbReference type="GeneID" id="54355157"/>
<evidence type="ECO:0000313" key="1">
    <source>
        <dbReference type="EMBL" id="KAF1922131.1"/>
    </source>
</evidence>
<reference evidence="1" key="1">
    <citation type="journal article" date="2020" name="Stud. Mycol.">
        <title>101 Dothideomycetes genomes: a test case for predicting lifestyles and emergence of pathogens.</title>
        <authorList>
            <person name="Haridas S."/>
            <person name="Albert R."/>
            <person name="Binder M."/>
            <person name="Bloem J."/>
            <person name="Labutti K."/>
            <person name="Salamov A."/>
            <person name="Andreopoulos B."/>
            <person name="Baker S."/>
            <person name="Barry K."/>
            <person name="Bills G."/>
            <person name="Bluhm B."/>
            <person name="Cannon C."/>
            <person name="Castanera R."/>
            <person name="Culley D."/>
            <person name="Daum C."/>
            <person name="Ezra D."/>
            <person name="Gonzalez J."/>
            <person name="Henrissat B."/>
            <person name="Kuo A."/>
            <person name="Liang C."/>
            <person name="Lipzen A."/>
            <person name="Lutzoni F."/>
            <person name="Magnuson J."/>
            <person name="Mondo S."/>
            <person name="Nolan M."/>
            <person name="Ohm R."/>
            <person name="Pangilinan J."/>
            <person name="Park H.-J."/>
            <person name="Ramirez L."/>
            <person name="Alfaro M."/>
            <person name="Sun H."/>
            <person name="Tritt A."/>
            <person name="Yoshinaga Y."/>
            <person name="Zwiers L.-H."/>
            <person name="Turgeon B."/>
            <person name="Goodwin S."/>
            <person name="Spatafora J."/>
            <person name="Crous P."/>
            <person name="Grigoriev I."/>
        </authorList>
    </citation>
    <scope>NUCLEOTIDE SEQUENCE</scope>
    <source>
        <strain evidence="1">CBS 183.55</strain>
    </source>
</reference>
<dbReference type="AlphaFoldDB" id="A0A6A5R256"/>
<keyword evidence="2" id="KW-1185">Reference proteome</keyword>
<dbReference type="OrthoDB" id="3794898at2759"/>
<dbReference type="RefSeq" id="XP_033442385.1">
    <property type="nucleotide sequence ID" value="XM_033597490.1"/>
</dbReference>
<sequence length="85" mass="9644">MPQQHNAIAIQEEGRVNLALQAYTFGQFKTLWRAAAAFNVADIADKLLAVRGGKPVGKCWPERFVTRSDELKMAFNRAKDRQRIL</sequence>
<name>A0A6A5R256_9PLEO</name>
<proteinExistence type="predicted"/>
<evidence type="ECO:0008006" key="3">
    <source>
        <dbReference type="Google" id="ProtNLM"/>
    </source>
</evidence>
<organism evidence="1 2">
    <name type="scientific">Didymella exigua CBS 183.55</name>
    <dbReference type="NCBI Taxonomy" id="1150837"/>
    <lineage>
        <taxon>Eukaryota</taxon>
        <taxon>Fungi</taxon>
        <taxon>Dikarya</taxon>
        <taxon>Ascomycota</taxon>
        <taxon>Pezizomycotina</taxon>
        <taxon>Dothideomycetes</taxon>
        <taxon>Pleosporomycetidae</taxon>
        <taxon>Pleosporales</taxon>
        <taxon>Pleosporineae</taxon>
        <taxon>Didymellaceae</taxon>
        <taxon>Didymella</taxon>
    </lineage>
</organism>